<organism evidence="1 2">
    <name type="scientific">Brassica cretica</name>
    <name type="common">Mustard</name>
    <dbReference type="NCBI Taxonomy" id="69181"/>
    <lineage>
        <taxon>Eukaryota</taxon>
        <taxon>Viridiplantae</taxon>
        <taxon>Streptophyta</taxon>
        <taxon>Embryophyta</taxon>
        <taxon>Tracheophyta</taxon>
        <taxon>Spermatophyta</taxon>
        <taxon>Magnoliopsida</taxon>
        <taxon>eudicotyledons</taxon>
        <taxon>Gunneridae</taxon>
        <taxon>Pentapetalae</taxon>
        <taxon>rosids</taxon>
        <taxon>malvids</taxon>
        <taxon>Brassicales</taxon>
        <taxon>Brassicaceae</taxon>
        <taxon>Brassiceae</taxon>
        <taxon>Brassica</taxon>
    </lineage>
</organism>
<name>A0ABQ7BYC0_BRACR</name>
<gene>
    <name evidence="1" type="ORF">DY000_02006448</name>
</gene>
<evidence type="ECO:0008006" key="3">
    <source>
        <dbReference type="Google" id="ProtNLM"/>
    </source>
</evidence>
<dbReference type="Proteomes" id="UP000266723">
    <property type="component" value="Unassembled WGS sequence"/>
</dbReference>
<keyword evidence="2" id="KW-1185">Reference proteome</keyword>
<evidence type="ECO:0000313" key="2">
    <source>
        <dbReference type="Proteomes" id="UP000266723"/>
    </source>
</evidence>
<dbReference type="EMBL" id="QGKV02000832">
    <property type="protein sequence ID" value="KAF3544357.1"/>
    <property type="molecule type" value="Genomic_DNA"/>
</dbReference>
<evidence type="ECO:0000313" key="1">
    <source>
        <dbReference type="EMBL" id="KAF3544357.1"/>
    </source>
</evidence>
<proteinExistence type="predicted"/>
<accession>A0ABQ7BYC0</accession>
<sequence>MHGFVLYRRFGKVQSLRNDRAVCMLDRYVATELGDRAWLELGRYVATEPLAGARSLRSDRAWLVRGLMAILALVCGRFGYVSVAFGQSVISASIEIRTRFYRKALRKDFFTKLTFRKKVHADFYRLSDIDSVVTDFDSNISLHASRVGLLIYSSRVGLCFSPSALKPS</sequence>
<reference evidence="1 2" key="1">
    <citation type="journal article" date="2020" name="BMC Genomics">
        <title>Intraspecific diversification of the crop wild relative Brassica cretica Lam. using demographic model selection.</title>
        <authorList>
            <person name="Kioukis A."/>
            <person name="Michalopoulou V.A."/>
            <person name="Briers L."/>
            <person name="Pirintsos S."/>
            <person name="Studholme D.J."/>
            <person name="Pavlidis P."/>
            <person name="Sarris P.F."/>
        </authorList>
    </citation>
    <scope>NUCLEOTIDE SEQUENCE [LARGE SCALE GENOMIC DNA]</scope>
    <source>
        <strain evidence="2">cv. PFS-1207/04</strain>
    </source>
</reference>
<protein>
    <recommendedName>
        <fullName evidence="3">ABC transmembrane type-1 domain-containing protein</fullName>
    </recommendedName>
</protein>
<comment type="caution">
    <text evidence="1">The sequence shown here is derived from an EMBL/GenBank/DDBJ whole genome shotgun (WGS) entry which is preliminary data.</text>
</comment>